<evidence type="ECO:0000256" key="2">
    <source>
        <dbReference type="ARBA" id="ARBA00022670"/>
    </source>
</evidence>
<dbReference type="InterPro" id="IPR054613">
    <property type="entry name" value="Peptidase_S78_dom"/>
</dbReference>
<dbReference type="EMBL" id="LAZR01002324">
    <property type="protein sequence ID" value="KKN31511.1"/>
    <property type="molecule type" value="Genomic_DNA"/>
</dbReference>
<sequence>MNEMRHYFGTHSRSHVNSDGSVRFRLTEKKLDRYGEAMLPKGAQLKNYKLNPVVLWAHNWGETQVPIGNVKMPSVEITDDFFDADVKFDDDNDSVDEFAKMISNKVKKDIIRAGSIGFRSIEISKEPIVEGQTSVTHKKWELLEFSIVPIPALPSALAKKEWMNFADECKDFGHPIDEFVDNYYHNKQPTPSNDREYLEKRLEKMANYFDEMEEQFHTLKIMFDGHKPDKLSNEIVKREAKKELESILTNMKLANISNQLRTFKS</sequence>
<dbReference type="AlphaFoldDB" id="A0A0F9S311"/>
<evidence type="ECO:0000259" key="4">
    <source>
        <dbReference type="Pfam" id="PF04586"/>
    </source>
</evidence>
<name>A0A0F9S311_9ZZZZ</name>
<protein>
    <recommendedName>
        <fullName evidence="4">Prohead serine protease domain-containing protein</fullName>
    </recommendedName>
</protein>
<evidence type="ECO:0000256" key="1">
    <source>
        <dbReference type="ARBA" id="ARBA00022612"/>
    </source>
</evidence>
<organism evidence="5">
    <name type="scientific">marine sediment metagenome</name>
    <dbReference type="NCBI Taxonomy" id="412755"/>
    <lineage>
        <taxon>unclassified sequences</taxon>
        <taxon>metagenomes</taxon>
        <taxon>ecological metagenomes</taxon>
    </lineage>
</organism>
<evidence type="ECO:0000313" key="5">
    <source>
        <dbReference type="EMBL" id="KKN31511.1"/>
    </source>
</evidence>
<accession>A0A0F9S311</accession>
<dbReference type="GO" id="GO:0008233">
    <property type="term" value="F:peptidase activity"/>
    <property type="evidence" value="ECO:0007669"/>
    <property type="project" value="UniProtKB-KW"/>
</dbReference>
<dbReference type="GO" id="GO:0006508">
    <property type="term" value="P:proteolysis"/>
    <property type="evidence" value="ECO:0007669"/>
    <property type="project" value="UniProtKB-KW"/>
</dbReference>
<feature type="domain" description="Prohead serine protease" evidence="4">
    <location>
        <begin position="24"/>
        <end position="159"/>
    </location>
</feature>
<reference evidence="5" key="1">
    <citation type="journal article" date="2015" name="Nature">
        <title>Complex archaea that bridge the gap between prokaryotes and eukaryotes.</title>
        <authorList>
            <person name="Spang A."/>
            <person name="Saw J.H."/>
            <person name="Jorgensen S.L."/>
            <person name="Zaremba-Niedzwiedzka K."/>
            <person name="Martijn J."/>
            <person name="Lind A.E."/>
            <person name="van Eijk R."/>
            <person name="Schleper C."/>
            <person name="Guy L."/>
            <person name="Ettema T.J."/>
        </authorList>
    </citation>
    <scope>NUCLEOTIDE SEQUENCE</scope>
</reference>
<comment type="caution">
    <text evidence="5">The sequence shown here is derived from an EMBL/GenBank/DDBJ whole genome shotgun (WGS) entry which is preliminary data.</text>
</comment>
<evidence type="ECO:0000256" key="3">
    <source>
        <dbReference type="ARBA" id="ARBA00022801"/>
    </source>
</evidence>
<keyword evidence="3" id="KW-0378">Hydrolase</keyword>
<proteinExistence type="predicted"/>
<keyword evidence="2" id="KW-0645">Protease</keyword>
<dbReference type="Pfam" id="PF04586">
    <property type="entry name" value="Peptidase_S78"/>
    <property type="match status" value="1"/>
</dbReference>
<gene>
    <name evidence="5" type="ORF">LCGC14_0823400</name>
</gene>
<keyword evidence="1" id="KW-1188">Viral release from host cell</keyword>